<protein>
    <submittedName>
        <fullName evidence="1">Uncharacterized protein</fullName>
    </submittedName>
</protein>
<sequence length="205" mass="22904">MRIVLLVIIALFNSGCASMIVHEYGRQIEFKRASGIVCWENGDVGIQEQTINRCDGFITREPKIISTQYCLLTKNDLSIFNRETNSSGRVIIYLSPEFSKNSINNNSERATQTELALSKDSSQEVAGVTLAERNLTRPIPYPDKKSDVSISFEKARRYGRVKKRSIAGKIQHPILFLPALVTDVVLTPVYIIAVPVTIITQMGDV</sequence>
<proteinExistence type="predicted"/>
<evidence type="ECO:0000313" key="1">
    <source>
        <dbReference type="EMBL" id="QHI69003.1"/>
    </source>
</evidence>
<dbReference type="AlphaFoldDB" id="A0A6P1M7H8"/>
<name>A0A6P1M7H8_9BACT</name>
<dbReference type="EMBL" id="CP047593">
    <property type="protein sequence ID" value="QHI69003.1"/>
    <property type="molecule type" value="Genomic_DNA"/>
</dbReference>
<evidence type="ECO:0000313" key="2">
    <source>
        <dbReference type="Proteomes" id="UP000464954"/>
    </source>
</evidence>
<reference evidence="1 2" key="1">
    <citation type="submission" date="2020-01" db="EMBL/GenBank/DDBJ databases">
        <title>Ponticoccus aerotolerans gen. nov., sp. nov., an anaerobic bacterium and proposal of Ponticoccusceae fam. nov., Ponticoccusles ord. nov. and Ponticoccuse classis nov. in the phylum Kiritimatiellaeota.</title>
        <authorList>
            <person name="Zhou L.Y."/>
            <person name="Du Z.J."/>
        </authorList>
    </citation>
    <scope>NUCLEOTIDE SEQUENCE [LARGE SCALE GENOMIC DNA]</scope>
    <source>
        <strain evidence="1 2">S-5007</strain>
    </source>
</reference>
<keyword evidence="2" id="KW-1185">Reference proteome</keyword>
<organism evidence="1 2">
    <name type="scientific">Tichowtungia aerotolerans</name>
    <dbReference type="NCBI Taxonomy" id="2697043"/>
    <lineage>
        <taxon>Bacteria</taxon>
        <taxon>Pseudomonadati</taxon>
        <taxon>Kiritimatiellota</taxon>
        <taxon>Tichowtungiia</taxon>
        <taxon>Tichowtungiales</taxon>
        <taxon>Tichowtungiaceae</taxon>
        <taxon>Tichowtungia</taxon>
    </lineage>
</organism>
<accession>A0A6P1M7H8</accession>
<dbReference type="KEGG" id="taer:GT409_05930"/>
<dbReference type="Proteomes" id="UP000464954">
    <property type="component" value="Chromosome"/>
</dbReference>
<gene>
    <name evidence="1" type="ORF">GT409_05930</name>
</gene>
<dbReference type="RefSeq" id="WP_160627887.1">
    <property type="nucleotide sequence ID" value="NZ_CP047593.1"/>
</dbReference>